<organism evidence="3 4">
    <name type="scientific">Flavobacterium potami</name>
    <dbReference type="NCBI Taxonomy" id="2872310"/>
    <lineage>
        <taxon>Bacteria</taxon>
        <taxon>Pseudomonadati</taxon>
        <taxon>Bacteroidota</taxon>
        <taxon>Flavobacteriia</taxon>
        <taxon>Flavobacteriales</taxon>
        <taxon>Flavobacteriaceae</taxon>
        <taxon>Flavobacterium</taxon>
    </lineage>
</organism>
<proteinExistence type="predicted"/>
<name>A0A9X1HFS6_9FLAO</name>
<reference evidence="3 4" key="1">
    <citation type="journal article" date="2023" name="Antonie Van Leeuwenhoek">
        <title>Flavobacterium potami sp. nov., a multi-metal resistance genes harbouring bacterium isolated from shallow river silt.</title>
        <authorList>
            <person name="Li S."/>
            <person name="Mao S."/>
            <person name="Mu W."/>
            <person name="Guo B."/>
            <person name="Li C."/>
            <person name="Zhu Q."/>
            <person name="Hou X."/>
            <person name="Zhao Y."/>
            <person name="Wei S."/>
            <person name="Liu H."/>
            <person name="Liu A."/>
        </authorList>
    </citation>
    <scope>NUCLEOTIDE SEQUENCE [LARGE SCALE GENOMIC DNA]</scope>
    <source>
        <strain evidence="3 4">17A</strain>
    </source>
</reference>
<evidence type="ECO:0000256" key="1">
    <source>
        <dbReference type="PROSITE-ProRule" id="PRU00703"/>
    </source>
</evidence>
<keyword evidence="4" id="KW-1185">Reference proteome</keyword>
<keyword evidence="1" id="KW-0129">CBS domain</keyword>
<accession>A0A9X1HFS6</accession>
<dbReference type="AlphaFoldDB" id="A0A9X1HFS6"/>
<comment type="caution">
    <text evidence="3">The sequence shown here is derived from an EMBL/GenBank/DDBJ whole genome shotgun (WGS) entry which is preliminary data.</text>
</comment>
<dbReference type="InterPro" id="IPR046342">
    <property type="entry name" value="CBS_dom_sf"/>
</dbReference>
<evidence type="ECO:0000313" key="4">
    <source>
        <dbReference type="Proteomes" id="UP001139366"/>
    </source>
</evidence>
<sequence length="42" mass="4708">LSKLMLKENFSGVPVRGPENQLAGIITKTDLLEFIVELEEVH</sequence>
<dbReference type="InterPro" id="IPR000644">
    <property type="entry name" value="CBS_dom"/>
</dbReference>
<feature type="domain" description="CBS" evidence="2">
    <location>
        <begin position="1"/>
        <end position="42"/>
    </location>
</feature>
<dbReference type="EMBL" id="JAINUY010000084">
    <property type="protein sequence ID" value="MBZ4037891.1"/>
    <property type="molecule type" value="Genomic_DNA"/>
</dbReference>
<gene>
    <name evidence="3" type="ORF">K6T82_24310</name>
</gene>
<protein>
    <submittedName>
        <fullName evidence="3">CBS domain-containing protein</fullName>
    </submittedName>
</protein>
<evidence type="ECO:0000259" key="2">
    <source>
        <dbReference type="PROSITE" id="PS51371"/>
    </source>
</evidence>
<evidence type="ECO:0000313" key="3">
    <source>
        <dbReference type="EMBL" id="MBZ4037891.1"/>
    </source>
</evidence>
<dbReference type="Pfam" id="PF00571">
    <property type="entry name" value="CBS"/>
    <property type="match status" value="1"/>
</dbReference>
<feature type="non-terminal residue" evidence="3">
    <location>
        <position position="1"/>
    </location>
</feature>
<dbReference type="PROSITE" id="PS51371">
    <property type="entry name" value="CBS"/>
    <property type="match status" value="1"/>
</dbReference>
<dbReference type="Gene3D" id="3.10.580.10">
    <property type="entry name" value="CBS-domain"/>
    <property type="match status" value="1"/>
</dbReference>
<dbReference type="SUPFAM" id="SSF54631">
    <property type="entry name" value="CBS-domain pair"/>
    <property type="match status" value="1"/>
</dbReference>
<dbReference type="Proteomes" id="UP001139366">
    <property type="component" value="Unassembled WGS sequence"/>
</dbReference>